<protein>
    <submittedName>
        <fullName evidence="1">Uncharacterized protein</fullName>
    </submittedName>
</protein>
<dbReference type="STRING" id="113562.SAMN04489716_4341"/>
<sequence length="106" mass="11821">MTNDQHIPRPTVDQEAVRSHLHAVRLRPTPVTVWTVIGDVPVLLAEIDRLARLLTRARWDFADLLAAARATLAADRDGEPDPLTYLRDAVAEHQAWSPPDEGELAE</sequence>
<evidence type="ECO:0000313" key="2">
    <source>
        <dbReference type="Proteomes" id="UP000198688"/>
    </source>
</evidence>
<gene>
    <name evidence="1" type="ORF">SAMN04489716_4341</name>
</gene>
<proteinExistence type="predicted"/>
<evidence type="ECO:0000313" key="1">
    <source>
        <dbReference type="EMBL" id="SDT53219.1"/>
    </source>
</evidence>
<dbReference type="AlphaFoldDB" id="A0A1H2B5K0"/>
<accession>A0A1H2B5K0</accession>
<dbReference type="Proteomes" id="UP000198688">
    <property type="component" value="Chromosome I"/>
</dbReference>
<dbReference type="EMBL" id="LT629758">
    <property type="protein sequence ID" value="SDT53219.1"/>
    <property type="molecule type" value="Genomic_DNA"/>
</dbReference>
<name>A0A1H2B5K0_9ACTN</name>
<keyword evidence="2" id="KW-1185">Reference proteome</keyword>
<reference evidence="1 2" key="1">
    <citation type="submission" date="2016-10" db="EMBL/GenBank/DDBJ databases">
        <authorList>
            <person name="de Groot N.N."/>
        </authorList>
    </citation>
    <scope>NUCLEOTIDE SEQUENCE [LARGE SCALE GENOMIC DNA]</scope>
    <source>
        <strain evidence="1 2">DSM 43941</strain>
    </source>
</reference>
<organism evidence="1 2">
    <name type="scientific">Actinoplanes derwentensis</name>
    <dbReference type="NCBI Taxonomy" id="113562"/>
    <lineage>
        <taxon>Bacteria</taxon>
        <taxon>Bacillati</taxon>
        <taxon>Actinomycetota</taxon>
        <taxon>Actinomycetes</taxon>
        <taxon>Micromonosporales</taxon>
        <taxon>Micromonosporaceae</taxon>
        <taxon>Actinoplanes</taxon>
    </lineage>
</organism>